<proteinExistence type="predicted"/>
<evidence type="ECO:0000259" key="1">
    <source>
        <dbReference type="Pfam" id="PF01471"/>
    </source>
</evidence>
<keyword evidence="3" id="KW-0378">Hydrolase</keyword>
<feature type="domain" description="N-acetylmuramidase" evidence="2">
    <location>
        <begin position="94"/>
        <end position="272"/>
    </location>
</feature>
<dbReference type="InterPro" id="IPR024408">
    <property type="entry name" value="Muramidase"/>
</dbReference>
<dbReference type="InterPro" id="IPR002477">
    <property type="entry name" value="Peptidoglycan-bd-like"/>
</dbReference>
<accession>A0A2S1YPD3</accession>
<evidence type="ECO:0000259" key="2">
    <source>
        <dbReference type="Pfam" id="PF11860"/>
    </source>
</evidence>
<dbReference type="EMBL" id="CP029255">
    <property type="protein sequence ID" value="AWK05906.1"/>
    <property type="molecule type" value="Genomic_DNA"/>
</dbReference>
<dbReference type="Gene3D" id="1.10.101.10">
    <property type="entry name" value="PGBD-like superfamily/PGBD"/>
    <property type="match status" value="1"/>
</dbReference>
<dbReference type="Proteomes" id="UP000245250">
    <property type="component" value="Chromosome"/>
</dbReference>
<keyword evidence="4" id="KW-1185">Reference proteome</keyword>
<dbReference type="InterPro" id="IPR036366">
    <property type="entry name" value="PGBDSf"/>
</dbReference>
<dbReference type="SUPFAM" id="SSF47090">
    <property type="entry name" value="PGBD-like"/>
    <property type="match status" value="1"/>
</dbReference>
<name>A0A2S1YPD3_9FLAO</name>
<dbReference type="KEGG" id="fcr:HYN56_17410"/>
<feature type="domain" description="Peptidoglycan binding-like" evidence="1">
    <location>
        <begin position="10"/>
        <end position="64"/>
    </location>
</feature>
<sequence>MRTIKAGAKSPEVYYLNELLAKLKYNVIVSDYFGTATDKAIRDFQSKNNLVVDGVVGLKTWSSLLEKSKNGFSSNSKLLSEQDLINFSNQFNLELAVVKAVNEVESNGKGFLIDGRPKILFEGHIFWRELEKRGINPRSYMNSNNQDILFENYTKKYYVGGTAEYTRLEKGKNLGQDKKIIDAANSSASWGLFQIMGFNAIPIGYNSIDEFVEKMNQNEGEHLKAFGLFLEKNNLITLLRNRNWASFALKYNGPAYKTNKYDEKLMKAYHKYSR</sequence>
<dbReference type="OrthoDB" id="1523598at2"/>
<gene>
    <name evidence="3" type="ORF">HYN56_17410</name>
</gene>
<dbReference type="GO" id="GO:0016787">
    <property type="term" value="F:hydrolase activity"/>
    <property type="evidence" value="ECO:0007669"/>
    <property type="project" value="UniProtKB-KW"/>
</dbReference>
<evidence type="ECO:0000313" key="3">
    <source>
        <dbReference type="EMBL" id="AWK05906.1"/>
    </source>
</evidence>
<dbReference type="InterPro" id="IPR036365">
    <property type="entry name" value="PGBD-like_sf"/>
</dbReference>
<dbReference type="Pfam" id="PF11860">
    <property type="entry name" value="Muramidase"/>
    <property type="match status" value="1"/>
</dbReference>
<dbReference type="Pfam" id="PF01471">
    <property type="entry name" value="PG_binding_1"/>
    <property type="match status" value="1"/>
</dbReference>
<dbReference type="AlphaFoldDB" id="A0A2S1YPD3"/>
<reference evidence="3 4" key="1">
    <citation type="submission" date="2018-05" db="EMBL/GenBank/DDBJ databases">
        <title>Genome sequencing of Flavobacterium sp. HYN0056.</title>
        <authorList>
            <person name="Yi H."/>
            <person name="Baek C."/>
        </authorList>
    </citation>
    <scope>NUCLEOTIDE SEQUENCE [LARGE SCALE GENOMIC DNA]</scope>
    <source>
        <strain evidence="3 4">HYN0056</strain>
    </source>
</reference>
<organism evidence="3 4">
    <name type="scientific">Flavobacterium crocinum</name>
    <dbReference type="NCBI Taxonomy" id="2183896"/>
    <lineage>
        <taxon>Bacteria</taxon>
        <taxon>Pseudomonadati</taxon>
        <taxon>Bacteroidota</taxon>
        <taxon>Flavobacteriia</taxon>
        <taxon>Flavobacteriales</taxon>
        <taxon>Flavobacteriaceae</taxon>
        <taxon>Flavobacterium</taxon>
    </lineage>
</organism>
<evidence type="ECO:0000313" key="4">
    <source>
        <dbReference type="Proteomes" id="UP000245250"/>
    </source>
</evidence>
<protein>
    <submittedName>
        <fullName evidence="3">Hydrolase</fullName>
    </submittedName>
</protein>
<dbReference type="RefSeq" id="WP_109193337.1">
    <property type="nucleotide sequence ID" value="NZ_CP029255.1"/>
</dbReference>